<evidence type="ECO:0000259" key="3">
    <source>
        <dbReference type="Pfam" id="PF13116"/>
    </source>
</evidence>
<dbReference type="InterPro" id="IPR025263">
    <property type="entry name" value="YhdP_central"/>
</dbReference>
<proteinExistence type="predicted"/>
<evidence type="ECO:0000313" key="4">
    <source>
        <dbReference type="EMBL" id="MEW9918573.1"/>
    </source>
</evidence>
<evidence type="ECO:0000256" key="1">
    <source>
        <dbReference type="SAM" id="MobiDB-lite"/>
    </source>
</evidence>
<protein>
    <submittedName>
        <fullName evidence="4">AsmA-like C-terminal region-containing protein</fullName>
    </submittedName>
</protein>
<dbReference type="Pfam" id="PF13116">
    <property type="entry name" value="YhdP"/>
    <property type="match status" value="1"/>
</dbReference>
<feature type="domain" description="YhdP central" evidence="3">
    <location>
        <begin position="375"/>
        <end position="770"/>
    </location>
</feature>
<organism evidence="4 5">
    <name type="scientific">Sulfitobacter sediminis</name>
    <dbReference type="NCBI Taxonomy" id="3234186"/>
    <lineage>
        <taxon>Bacteria</taxon>
        <taxon>Pseudomonadati</taxon>
        <taxon>Pseudomonadota</taxon>
        <taxon>Alphaproteobacteria</taxon>
        <taxon>Rhodobacterales</taxon>
        <taxon>Roseobacteraceae</taxon>
        <taxon>Sulfitobacter</taxon>
    </lineage>
</organism>
<evidence type="ECO:0000256" key="2">
    <source>
        <dbReference type="SAM" id="Phobius"/>
    </source>
</evidence>
<keyword evidence="2" id="KW-1133">Transmembrane helix</keyword>
<accession>A0ABV3RJ54</accession>
<reference evidence="4 5" key="1">
    <citation type="submission" date="2024-07" db="EMBL/GenBank/DDBJ databases">
        <title>Marimonas sp.nov., isolated from tidal-flat sediment.</title>
        <authorList>
            <person name="Jayan J.N."/>
            <person name="Lee S.S."/>
        </authorList>
    </citation>
    <scope>NUCLEOTIDE SEQUENCE [LARGE SCALE GENOMIC DNA]</scope>
    <source>
        <strain evidence="4 5">MJW-29</strain>
    </source>
</reference>
<dbReference type="Proteomes" id="UP001556098">
    <property type="component" value="Unassembled WGS sequence"/>
</dbReference>
<keyword evidence="2" id="KW-0812">Transmembrane</keyword>
<dbReference type="EMBL" id="JBFNXX010000002">
    <property type="protein sequence ID" value="MEW9918573.1"/>
    <property type="molecule type" value="Genomic_DNA"/>
</dbReference>
<keyword evidence="5" id="KW-1185">Reference proteome</keyword>
<dbReference type="RefSeq" id="WP_367876277.1">
    <property type="nucleotide sequence ID" value="NZ_JBFNXX010000002.1"/>
</dbReference>
<feature type="transmembrane region" description="Helical" evidence="2">
    <location>
        <begin position="21"/>
        <end position="50"/>
    </location>
</feature>
<evidence type="ECO:0000313" key="5">
    <source>
        <dbReference type="Proteomes" id="UP001556098"/>
    </source>
</evidence>
<keyword evidence="2" id="KW-0472">Membrane</keyword>
<comment type="caution">
    <text evidence="4">The sequence shown here is derived from an EMBL/GenBank/DDBJ whole genome shotgun (WGS) entry which is preliminary data.</text>
</comment>
<name>A0ABV3RJ54_9RHOB</name>
<feature type="region of interest" description="Disordered" evidence="1">
    <location>
        <begin position="1099"/>
        <end position="1130"/>
    </location>
</feature>
<gene>
    <name evidence="4" type="ORF">AB2B41_03090</name>
</gene>
<sequence length="1130" mass="119319">MSKAPAEKPKISRRKKHGRALGKGVAWMLNAALALTTVTVLFVGGTVFYLKRYPLTAPDWAQEMISRRLAEVMPESRVDFGDMSFVMDENWRPRIQLRNVALSAADGAEIARFNAVEALFAAKPLLDGQIQPREIALSGIFAKLSRAADGSVALQAGIGGVAPQRQAATLPQLIGQVDELLETPALRSLRNVDLRALTLRFEDAASARAWTVDGGRLRLNREGQDLTIGADLAVLSGGAEATTLSANYNSRIGETAATFGVSFNDVAAGDIAAQGPAFAWLGVLQAPISGSVRSGLTEEGRFEPLAATLQIGAGAVQPNPGTRPIPFDGARSYFTYTPEERLLRFDELSVRSKWITGLATGTAVLGIDDATGRLRDLVAQIRLENLSANPADLYDAPVQIAAVDADVRMQLDPFRITLGRALVRDQGQNLQLSGGVVADPEGWRLSLDGRMDALAPDRLLTLWPEAFAQNTRRWLAANLREGEISNIDVALRRAPGEAPQNYLAFDYDRATVKVARSLPPVTEGKGHFSLAEDRLVVSLDAGRMTPPEGGTIAMAGTSFIIPDVTARGDDGTPAVVRLEAHSSITATLSLLNLPPLSAMDKATLPVALADGRAAVSATLAFLMKPRTPPKVQYHAQGMLTSVQSDVLVRNRTITSDRLTLAAENTALSISGAGRIDGVPFDIRFDQPIGPGADPGRLTGTFALSEETLDTFGVALPPGTVSGAGQGEIDVTLARGSPPDFELTSDLTGIRLTVPQVSWTKPANRAGSLRIAGVLGEVPRIDALEVSGPGLSAAGTVSLNPDRSLERLRFDSLQVGNWLDGAVDLVGRGAGRPAQVVLRGGQLDLRRAEFGRSAPTPGAPPMEVALDRLLITDTIALTGMRGRFATAGGLDGAFEAQLNGAAPVQGRVVPQDGRSAVRLVSGDAGAILRAAGLLRQVAGGDMSLVLLPVGTGGAFDGRLNVTGVTIRDAPGIAALLNAISVVGLINELNGDGIYFNDVEATFRLTPNLLTLTEASAVGASMGLSMDGTYRLDTQEMRMQGVISPVYLLNAIGALFTRKGEGLIGFNYSLTGPARAPNVSVNPLSALTPAMFREIFRAPPPELPEVDGVTESALPPTTPEPQRPVARTFEGR</sequence>